<dbReference type="AlphaFoldDB" id="A0A0F9BIX1"/>
<comment type="caution">
    <text evidence="1">The sequence shown here is derived from an EMBL/GenBank/DDBJ whole genome shotgun (WGS) entry which is preliminary data.</text>
</comment>
<evidence type="ECO:0008006" key="2">
    <source>
        <dbReference type="Google" id="ProtNLM"/>
    </source>
</evidence>
<organism evidence="1">
    <name type="scientific">marine sediment metagenome</name>
    <dbReference type="NCBI Taxonomy" id="412755"/>
    <lineage>
        <taxon>unclassified sequences</taxon>
        <taxon>metagenomes</taxon>
        <taxon>ecological metagenomes</taxon>
    </lineage>
</organism>
<accession>A0A0F9BIX1</accession>
<protein>
    <recommendedName>
        <fullName evidence="2">PEP-CTERM protein-sorting domain-containing protein</fullName>
    </recommendedName>
</protein>
<evidence type="ECO:0000313" key="1">
    <source>
        <dbReference type="EMBL" id="KKK90514.1"/>
    </source>
</evidence>
<sequence>MKSIKVLSAVALFSLFSSAHAASTTYGGVTFPAGDISFADEVINYSPGTDVGSGWNDSSDALGAPNSDAVSLGDGGSLTVKFTNNSLIASGDSSLDLWIFEIGGVTEYFDVFISTNGTDWLGLGSVRGQPTGIDIDAISGIQIGVPYSFVKLIDDESFNQTGSPYGEADIDAIGAISSAPPVSEVPIPAAAFMFAPALLGFMGLRRKVKLAA</sequence>
<proteinExistence type="predicted"/>
<reference evidence="1" key="1">
    <citation type="journal article" date="2015" name="Nature">
        <title>Complex archaea that bridge the gap between prokaryotes and eukaryotes.</title>
        <authorList>
            <person name="Spang A."/>
            <person name="Saw J.H."/>
            <person name="Jorgensen S.L."/>
            <person name="Zaremba-Niedzwiedzka K."/>
            <person name="Martijn J."/>
            <person name="Lind A.E."/>
            <person name="van Eijk R."/>
            <person name="Schleper C."/>
            <person name="Guy L."/>
            <person name="Ettema T.J."/>
        </authorList>
    </citation>
    <scope>NUCLEOTIDE SEQUENCE</scope>
</reference>
<gene>
    <name evidence="1" type="ORF">LCGC14_2722240</name>
</gene>
<name>A0A0F9BIX1_9ZZZZ</name>
<dbReference type="EMBL" id="LAZR01049067">
    <property type="protein sequence ID" value="KKK90514.1"/>
    <property type="molecule type" value="Genomic_DNA"/>
</dbReference>